<protein>
    <submittedName>
        <fullName evidence="1">Uncharacterized protein</fullName>
    </submittedName>
</protein>
<name>A0A1I4G5Q1_9EURY</name>
<evidence type="ECO:0000313" key="1">
    <source>
        <dbReference type="EMBL" id="SFL24607.1"/>
    </source>
</evidence>
<reference evidence="2" key="1">
    <citation type="submission" date="2016-10" db="EMBL/GenBank/DDBJ databases">
        <authorList>
            <person name="Varghese N."/>
            <person name="Submissions S."/>
        </authorList>
    </citation>
    <scope>NUCLEOTIDE SEQUENCE [LARGE SCALE GENOMIC DNA]</scope>
    <source>
        <strain evidence="2">CGMCC 1.7738</strain>
    </source>
</reference>
<accession>A0A1I4G5Q1</accession>
<gene>
    <name evidence="1" type="ORF">SAMN04487950_3024</name>
</gene>
<dbReference type="AlphaFoldDB" id="A0A1I4G5Q1"/>
<sequence>MNRRLVAVVSGAIGLAAAILATRLRCARRRAANVPLSPLTAGRHVGADWVERTGVGTDDRPVGEMDDFDALARPDFDPERVDPAVRRFYERTSEYDLQYRVRWERGFRLGAAVATRFTSRLEQLNLPAPGERGSVTGDDSTDEHGWRGLRSRFVAVDPDADARAEARAWVRTDTDTGEGVFVAVYGAHERDDERFVNIAVPLPWTNLSTVLRVEHHDRPGSVRLATAGDGEVGDPGLYLVTPVGAFALPMEQRFQVWPVERETRTARDDGPTTSLRATHEMWVLGQRFLVVEYRIRRREE</sequence>
<dbReference type="EMBL" id="FOTC01000003">
    <property type="protein sequence ID" value="SFL24607.1"/>
    <property type="molecule type" value="Genomic_DNA"/>
</dbReference>
<proteinExistence type="predicted"/>
<dbReference type="STRING" id="553466.SAMN04487950_3024"/>
<keyword evidence="2" id="KW-1185">Reference proteome</keyword>
<dbReference type="Proteomes" id="UP000199607">
    <property type="component" value="Unassembled WGS sequence"/>
</dbReference>
<organism evidence="1 2">
    <name type="scientific">Halogranum rubrum</name>
    <dbReference type="NCBI Taxonomy" id="553466"/>
    <lineage>
        <taxon>Archaea</taxon>
        <taxon>Methanobacteriati</taxon>
        <taxon>Methanobacteriota</taxon>
        <taxon>Stenosarchaea group</taxon>
        <taxon>Halobacteria</taxon>
        <taxon>Halobacteriales</taxon>
        <taxon>Haloferacaceae</taxon>
    </lineage>
</organism>
<evidence type="ECO:0000313" key="2">
    <source>
        <dbReference type="Proteomes" id="UP000199607"/>
    </source>
</evidence>